<dbReference type="Gene3D" id="2.60.40.10">
    <property type="entry name" value="Immunoglobulins"/>
    <property type="match status" value="1"/>
</dbReference>
<evidence type="ECO:0000313" key="1">
    <source>
        <dbReference type="EMBL" id="MBD2722417.1"/>
    </source>
</evidence>
<keyword evidence="2" id="KW-1185">Reference proteome</keyword>
<dbReference type="Proteomes" id="UP000606003">
    <property type="component" value="Unassembled WGS sequence"/>
</dbReference>
<sequence length="1880" mass="186254">MNVGLDNVQLAAPSATITATGVAPATVCAGSSTTVNFSYTGSPTSISGVLSNASGSFASGTTALTGTATTSGGTGSIPFTIPATVAGGTGYKIRVNASGVTGTGDQSLTINNVAVAPSGLQTISINTNGTDLVATETPAGNFSSREWFYGTTSGSHLTATGVTGNTYTPNFAAIGTYYVVAKSTFATCGPITSNEVRIDVTAPTPTITVSPTAALTFSTNAGTPSNEQFYTVRGDNLTADLTVTAPTGYEISLASGTYTGTGANTLTLTQTGGTVASTTIYVRMLGTGTGTVAGNITHISSGATTKNVALTGTIIPVITPSTAGPLTFATTAGTASAAQSYTVSGAGLTANILVTAPTGYEVSKTSATASFAATQTLTPTGGTVASTTIYVRMTGAGVGTVAGNVAHASTNATTQNVAVTGTITPVITTSTAGPLTFSTITGTASASQTYNVSGAGLGADLVLTAPAGYEISKNGTGGAYASSQALTPTAAGAVASTAIYVRLAASAPAGAYGTAGAPVQLTHTSPGAAQKDVDLVGTVSPQPVVSVTPAALNSFSTTQLTPSAAQSYTLSGTDLVGAVTVTAPSGYEVSQTSATAGFAPTQSVTAAAATTGLPIYVRLTGAAIGTFGTAGTPVNVTNASASATTKNVAVNGSVTTPPFLATYSMASTTGTAGSVAVTSKDPGISAAANLTRGSGISTSGLSNAAGLYGGAGWGTTATLTAAQTGNKFFAFAITPAFGSLANVSSVVANAYRTSTAPATVELLYSFSSDFSNPVSVGSQGVSGLASPGSPISFASMPTALQGVSSPIYFRLYGYSSTGGNFYFLDNGAALGLVVNGTTSPSPVPLIATGTVNPSAVCGGSDVLVNYATAGPASTGTYQVQLSDASGNFASPSTLATVSSTGTSLTVTVPASTASGTAYRVRVVNTDGTVGTASAAITVVSNPTATVAPAGPQTINVGTAGATLTVTETPAASRQWAFATMPGGPYMPIGGATGTTYAPTFATAGTYYVVAQSTFAACATVTSAEVAVTVTVPTLTPTPTSLTGFITNTGTGSLAQTYTLVGSGVTAPVTVTAPANFEVSLDGVAFAATVSPSAVAVNAGQTIYVRLTGGTQGNFSGNVLNAVGTTSVSVAVSGTVLTNPGLLLVEDDFDYTGALNTHGWTGTASSVTSAGNVALASYPQGVAATGATSYKASIDGNSGSSLFRAATVPAGTTAVYASALISVSSAENVSGNDYLFAFQSANPTSFYGRVTIAKVPSSAPVKFTFKIRFASSDTGPTVEATPTQFSVNTPYLLVMKMENSPATGNTDRFSLYVLPSGTSLSQEPSTPLLTINKGTNILGDVNGFLIREADVNNPTFSMDGFRFATGWGTVVGNPIYNAPTATVNPGSYYNVTTDNSSQPTQGGAVTVENQLALTSGKFDLNGQSLTLLGTVAGGGTLAGSATSSLAVLGTGALGTLTFAPGAQTLNNLTLNRTTNGSAVLGSPLTVNGALTLTSGALTSSSTSLLTLASAATVAPVLPASGPNVGYVDGPVARPVQAGTSATSFVFPVGKSSHYRPMTVNVASQANASTYTAEQIEGNPGQTPLGTGNGLGTAPLQRVSAIRSFNLSSSNAAANAAGTVALSFGTGDGVNDPADAGLVIAARNAAFPAWQNLSRSGFTGATTGAGGAPSVGTLTSAPISTLANDATFALGATNDISTLNSFQAINPLPVELSRFGAQRQADQAVAVSWTTASEKNAERFEVQRSRNARDFVTVATTKAQGTSSKATAYTVLDKSAPAGLLYYRLRQVDNDGTAAFSPVVTVAGGSETVKVLLYPNPTSTSISFIAEAATPYRVLNQVGQVLLQGTTEAGTAKVAVDKLPAGLYLLELQTPAGRSVQKFEKQ</sequence>
<reference evidence="1 2" key="1">
    <citation type="submission" date="2020-09" db="EMBL/GenBank/DDBJ databases">
        <authorList>
            <person name="Kim M.K."/>
        </authorList>
    </citation>
    <scope>NUCLEOTIDE SEQUENCE [LARGE SCALE GENOMIC DNA]</scope>
    <source>
        <strain evidence="1 2">BT189</strain>
    </source>
</reference>
<organism evidence="1 2">
    <name type="scientific">Hymenobacter armeniacus</name>
    <dbReference type="NCBI Taxonomy" id="2771358"/>
    <lineage>
        <taxon>Bacteria</taxon>
        <taxon>Pseudomonadati</taxon>
        <taxon>Bacteroidota</taxon>
        <taxon>Cytophagia</taxon>
        <taxon>Cytophagales</taxon>
        <taxon>Hymenobacteraceae</taxon>
        <taxon>Hymenobacter</taxon>
    </lineage>
</organism>
<name>A0ABR8JV69_9BACT</name>
<accession>A0ABR8JV69</accession>
<dbReference type="RefSeq" id="WP_190923977.1">
    <property type="nucleotide sequence ID" value="NZ_JACXAC010000003.1"/>
</dbReference>
<evidence type="ECO:0000313" key="2">
    <source>
        <dbReference type="Proteomes" id="UP000606003"/>
    </source>
</evidence>
<gene>
    <name evidence="1" type="ORF">IC234_09785</name>
</gene>
<dbReference type="NCBIfam" id="TIGR04183">
    <property type="entry name" value="Por_Secre_tail"/>
    <property type="match status" value="1"/>
</dbReference>
<dbReference type="InterPro" id="IPR013783">
    <property type="entry name" value="Ig-like_fold"/>
</dbReference>
<dbReference type="InterPro" id="IPR026444">
    <property type="entry name" value="Secre_tail"/>
</dbReference>
<proteinExistence type="predicted"/>
<comment type="caution">
    <text evidence="1">The sequence shown here is derived from an EMBL/GenBank/DDBJ whole genome shotgun (WGS) entry which is preliminary data.</text>
</comment>
<protein>
    <submittedName>
        <fullName evidence="1">T9SS type A sorting domain-containing protein</fullName>
    </submittedName>
</protein>
<dbReference type="EMBL" id="JACXAC010000003">
    <property type="protein sequence ID" value="MBD2722417.1"/>
    <property type="molecule type" value="Genomic_DNA"/>
</dbReference>